<feature type="chain" id="PRO_5025513429" evidence="3">
    <location>
        <begin position="20"/>
        <end position="382"/>
    </location>
</feature>
<sequence length="382" mass="40230">MNLHLSSLVLIWLLTSCGAVTTEQNDSLTTPKGRVATQEAPTSGPRLLPDPTTDVQRSAQTPTPAVQTGAAATFPLLPELSDSTRAENATTGQQADVSMQPSTPATATPMETSSSTSIPTTHPPSTSIPTTHPPSTSIPTTLPPSTSIPTTLPPGTTASMSTQPTLITDVQPTAPSQTTPATTKRTLEDIIRPEKDGGRPKKEATKEANHSTVVAWVIGATLVLMMVSFLVIYIRKRKLNEQQITIKNWAGPSPFIEDGEDNGQIRQRSSNRISLSSFLPQSLSRKLSLLPETDEEMEDINPGTTFGDRREGAPSDQQGAGRDVEGRTGAAADAPEAKTTNGVAEKETCVRAASPTTTVGDLMAVSLTDDFPANGVGETAQG</sequence>
<keyword evidence="2" id="KW-1133">Transmembrane helix</keyword>
<feature type="compositionally biased region" description="Low complexity" evidence="1">
    <location>
        <begin position="171"/>
        <end position="183"/>
    </location>
</feature>
<feature type="compositionally biased region" description="Low complexity" evidence="1">
    <location>
        <begin position="112"/>
        <end position="157"/>
    </location>
</feature>
<feature type="compositionally biased region" description="Polar residues" evidence="1">
    <location>
        <begin position="158"/>
        <end position="170"/>
    </location>
</feature>
<feature type="region of interest" description="Disordered" evidence="1">
    <location>
        <begin position="84"/>
        <end position="208"/>
    </location>
</feature>
<dbReference type="InParanoid" id="A0A674PBI5"/>
<name>A0A674PBI5_TAKRU</name>
<evidence type="ECO:0000256" key="1">
    <source>
        <dbReference type="SAM" id="MobiDB-lite"/>
    </source>
</evidence>
<reference evidence="4" key="2">
    <citation type="submission" date="2025-08" db="UniProtKB">
        <authorList>
            <consortium name="Ensembl"/>
        </authorList>
    </citation>
    <scope>IDENTIFICATION</scope>
</reference>
<dbReference type="AlphaFoldDB" id="A0A674PBI5"/>
<dbReference type="GeneTree" id="ENSGT00740000117046"/>
<protein>
    <submittedName>
        <fullName evidence="4">Uncharacterized protein</fullName>
    </submittedName>
</protein>
<feature type="compositionally biased region" description="Polar residues" evidence="1">
    <location>
        <begin position="53"/>
        <end position="66"/>
    </location>
</feature>
<reference evidence="4" key="3">
    <citation type="submission" date="2025-09" db="UniProtKB">
        <authorList>
            <consortium name="Ensembl"/>
        </authorList>
    </citation>
    <scope>IDENTIFICATION</scope>
</reference>
<dbReference type="OMA" id="DKNQGTT"/>
<dbReference type="Proteomes" id="UP000005226">
    <property type="component" value="Chromosome 11"/>
</dbReference>
<organism evidence="4 5">
    <name type="scientific">Takifugu rubripes</name>
    <name type="common">Japanese pufferfish</name>
    <name type="synonym">Fugu rubripes</name>
    <dbReference type="NCBI Taxonomy" id="31033"/>
    <lineage>
        <taxon>Eukaryota</taxon>
        <taxon>Metazoa</taxon>
        <taxon>Chordata</taxon>
        <taxon>Craniata</taxon>
        <taxon>Vertebrata</taxon>
        <taxon>Euteleostomi</taxon>
        <taxon>Actinopterygii</taxon>
        <taxon>Neopterygii</taxon>
        <taxon>Teleostei</taxon>
        <taxon>Neoteleostei</taxon>
        <taxon>Acanthomorphata</taxon>
        <taxon>Eupercaria</taxon>
        <taxon>Tetraodontiformes</taxon>
        <taxon>Tetradontoidea</taxon>
        <taxon>Tetraodontidae</taxon>
        <taxon>Takifugu</taxon>
    </lineage>
</organism>
<evidence type="ECO:0000256" key="3">
    <source>
        <dbReference type="SAM" id="SignalP"/>
    </source>
</evidence>
<keyword evidence="3" id="KW-0732">Signal</keyword>
<feature type="region of interest" description="Disordered" evidence="1">
    <location>
        <begin position="22"/>
        <end position="67"/>
    </location>
</feature>
<accession>A0A674PBI5</accession>
<reference evidence="4 5" key="1">
    <citation type="journal article" date="2011" name="Genome Biol. Evol.">
        <title>Integration of the genetic map and genome assembly of fugu facilitates insights into distinct features of genome evolution in teleosts and mammals.</title>
        <authorList>
            <person name="Kai W."/>
            <person name="Kikuchi K."/>
            <person name="Tohari S."/>
            <person name="Chew A.K."/>
            <person name="Tay A."/>
            <person name="Fujiwara A."/>
            <person name="Hosoya S."/>
            <person name="Suetake H."/>
            <person name="Naruse K."/>
            <person name="Brenner S."/>
            <person name="Suzuki Y."/>
            <person name="Venkatesh B."/>
        </authorList>
    </citation>
    <scope>NUCLEOTIDE SEQUENCE [LARGE SCALE GENOMIC DNA]</scope>
</reference>
<feature type="transmembrane region" description="Helical" evidence="2">
    <location>
        <begin position="213"/>
        <end position="234"/>
    </location>
</feature>
<dbReference type="Ensembl" id="ENSTRUT00000079463.1">
    <property type="protein sequence ID" value="ENSTRUP00000083015.1"/>
    <property type="gene ID" value="ENSTRUG00000032456.1"/>
</dbReference>
<keyword evidence="5" id="KW-1185">Reference proteome</keyword>
<proteinExistence type="predicted"/>
<evidence type="ECO:0000256" key="2">
    <source>
        <dbReference type="SAM" id="Phobius"/>
    </source>
</evidence>
<feature type="signal peptide" evidence="3">
    <location>
        <begin position="1"/>
        <end position="19"/>
    </location>
</feature>
<feature type="compositionally biased region" description="Basic and acidic residues" evidence="1">
    <location>
        <begin position="185"/>
        <end position="208"/>
    </location>
</feature>
<feature type="compositionally biased region" description="Polar residues" evidence="1">
    <location>
        <begin position="84"/>
        <end position="111"/>
    </location>
</feature>
<evidence type="ECO:0000313" key="4">
    <source>
        <dbReference type="Ensembl" id="ENSTRUP00000083015.1"/>
    </source>
</evidence>
<keyword evidence="2" id="KW-0812">Transmembrane</keyword>
<feature type="region of interest" description="Disordered" evidence="1">
    <location>
        <begin position="290"/>
        <end position="348"/>
    </location>
</feature>
<evidence type="ECO:0000313" key="5">
    <source>
        <dbReference type="Proteomes" id="UP000005226"/>
    </source>
</evidence>
<keyword evidence="2" id="KW-0472">Membrane</keyword>